<evidence type="ECO:0000313" key="3">
    <source>
        <dbReference type="EMBL" id="TKV80083.1"/>
    </source>
</evidence>
<reference evidence="3 4" key="1">
    <citation type="submission" date="2019-05" db="EMBL/GenBank/DDBJ databases">
        <title>Draft Genome of Bradyrhizobium elkanii strain SEMIA 938, Used in Commercial Inoculants for Lupinus spp. in Brazil.</title>
        <authorList>
            <person name="Hungria M."/>
            <person name="Delamuta J.R.M."/>
            <person name="Ribeiro R.A."/>
            <person name="Nogueira M.A."/>
        </authorList>
    </citation>
    <scope>NUCLEOTIDE SEQUENCE [LARGE SCALE GENOMIC DNA]</scope>
    <source>
        <strain evidence="3 4">Semia 938</strain>
    </source>
</reference>
<evidence type="ECO:0000313" key="4">
    <source>
        <dbReference type="Proteomes" id="UP000305095"/>
    </source>
</evidence>
<gene>
    <name evidence="3" type="ORF">FDV58_17685</name>
</gene>
<dbReference type="AlphaFoldDB" id="A0A4U6S078"/>
<dbReference type="InterPro" id="IPR022060">
    <property type="entry name" value="DUF3616"/>
</dbReference>
<name>A0A4U6S078_BRAEL</name>
<feature type="region of interest" description="Disordered" evidence="1">
    <location>
        <begin position="66"/>
        <end position="88"/>
    </location>
</feature>
<dbReference type="Pfam" id="PF12275">
    <property type="entry name" value="DUF3616"/>
    <property type="match status" value="1"/>
</dbReference>
<dbReference type="EMBL" id="SZZP01000010">
    <property type="protein sequence ID" value="TKV80083.1"/>
    <property type="molecule type" value="Genomic_DNA"/>
</dbReference>
<organism evidence="3 4">
    <name type="scientific">Bradyrhizobium elkanii</name>
    <dbReference type="NCBI Taxonomy" id="29448"/>
    <lineage>
        <taxon>Bacteria</taxon>
        <taxon>Pseudomonadati</taxon>
        <taxon>Pseudomonadota</taxon>
        <taxon>Alphaproteobacteria</taxon>
        <taxon>Hyphomicrobiales</taxon>
        <taxon>Nitrobacteraceae</taxon>
        <taxon>Bradyrhizobium</taxon>
    </lineage>
</organism>
<protein>
    <submittedName>
        <fullName evidence="3">DUF3616 domain-containing protein</fullName>
    </submittedName>
</protein>
<proteinExistence type="predicted"/>
<evidence type="ECO:0000256" key="1">
    <source>
        <dbReference type="SAM" id="MobiDB-lite"/>
    </source>
</evidence>
<dbReference type="Proteomes" id="UP000305095">
    <property type="component" value="Unassembled WGS sequence"/>
</dbReference>
<accession>A0A4U6S078</accession>
<feature type="domain" description="DUF3616" evidence="2">
    <location>
        <begin position="36"/>
        <end position="73"/>
    </location>
</feature>
<evidence type="ECO:0000259" key="2">
    <source>
        <dbReference type="Pfam" id="PF12275"/>
    </source>
</evidence>
<comment type="caution">
    <text evidence="3">The sequence shown here is derived from an EMBL/GenBank/DDBJ whole genome shotgun (WGS) entry which is preliminary data.</text>
</comment>
<sequence length="104" mass="11525">MEGPACGRSFFIRASVPAHYVLLSLTGYTIDNTTVSLRTSDEELDAEGAAADEKYFYVTGSHSAKRKTCESNSGKPPRDKVRHRSGVTKSQVCLRPEIGRLQRY</sequence>